<keyword evidence="2" id="KW-1185">Reference proteome</keyword>
<dbReference type="Proteomes" id="UP001150603">
    <property type="component" value="Unassembled WGS sequence"/>
</dbReference>
<organism evidence="1 2">
    <name type="scientific">Linderina macrospora</name>
    <dbReference type="NCBI Taxonomy" id="4868"/>
    <lineage>
        <taxon>Eukaryota</taxon>
        <taxon>Fungi</taxon>
        <taxon>Fungi incertae sedis</taxon>
        <taxon>Zoopagomycota</taxon>
        <taxon>Kickxellomycotina</taxon>
        <taxon>Kickxellomycetes</taxon>
        <taxon>Kickxellales</taxon>
        <taxon>Kickxellaceae</taxon>
        <taxon>Linderina</taxon>
    </lineage>
</organism>
<sequence>MLNTYTGLVAANCFKNASNIYADKSVYDIYIEGGNGTNPYRTAVVDFSFHSSYDPKTLANNVYGIRFNSPTKYNIDNRLGLNLKDYSKFIFSRKIISDVANMKWTSTATAVTNLTAPRDDGTSCTVPYSQVYGVTSNGTTAILQFYRKD</sequence>
<evidence type="ECO:0000313" key="2">
    <source>
        <dbReference type="Proteomes" id="UP001150603"/>
    </source>
</evidence>
<evidence type="ECO:0000313" key="1">
    <source>
        <dbReference type="EMBL" id="KAJ1951624.1"/>
    </source>
</evidence>
<accession>A0ACC1JI07</accession>
<name>A0ACC1JI07_9FUNG</name>
<reference evidence="1" key="1">
    <citation type="submission" date="2022-07" db="EMBL/GenBank/DDBJ databases">
        <title>Phylogenomic reconstructions and comparative analyses of Kickxellomycotina fungi.</title>
        <authorList>
            <person name="Reynolds N.K."/>
            <person name="Stajich J.E."/>
            <person name="Barry K."/>
            <person name="Grigoriev I.V."/>
            <person name="Crous P."/>
            <person name="Smith M.E."/>
        </authorList>
    </citation>
    <scope>NUCLEOTIDE SEQUENCE</scope>
    <source>
        <strain evidence="1">NRRL 5244</strain>
    </source>
</reference>
<gene>
    <name evidence="1" type="ORF">FBU59_000029</name>
</gene>
<dbReference type="EMBL" id="JANBPW010000002">
    <property type="protein sequence ID" value="KAJ1951624.1"/>
    <property type="molecule type" value="Genomic_DNA"/>
</dbReference>
<protein>
    <submittedName>
        <fullName evidence="1">Uncharacterized protein</fullName>
    </submittedName>
</protein>
<proteinExistence type="predicted"/>
<comment type="caution">
    <text evidence="1">The sequence shown here is derived from an EMBL/GenBank/DDBJ whole genome shotgun (WGS) entry which is preliminary data.</text>
</comment>